<feature type="transmembrane region" description="Helical" evidence="7">
    <location>
        <begin position="88"/>
        <end position="107"/>
    </location>
</feature>
<dbReference type="AlphaFoldDB" id="A0A7Y7XY76"/>
<feature type="domain" description="Major facilitator superfamily (MFS) profile" evidence="8">
    <location>
        <begin position="228"/>
        <end position="418"/>
    </location>
</feature>
<proteinExistence type="predicted"/>
<feature type="transmembrane region" description="Helical" evidence="7">
    <location>
        <begin position="384"/>
        <end position="402"/>
    </location>
</feature>
<protein>
    <submittedName>
        <fullName evidence="9">MFS transporter</fullName>
    </submittedName>
</protein>
<comment type="subcellular location">
    <subcellularLocation>
        <location evidence="1">Cell membrane</location>
        <topology evidence="1">Multi-pass membrane protein</topology>
    </subcellularLocation>
</comment>
<dbReference type="Pfam" id="PF07690">
    <property type="entry name" value="MFS_1"/>
    <property type="match status" value="1"/>
</dbReference>
<feature type="transmembrane region" description="Helical" evidence="7">
    <location>
        <begin position="113"/>
        <end position="131"/>
    </location>
</feature>
<keyword evidence="2" id="KW-0813">Transport</keyword>
<keyword evidence="4 7" id="KW-0812">Transmembrane</keyword>
<accession>A0A7Y7XY76</accession>
<feature type="transmembrane region" description="Helical" evidence="7">
    <location>
        <begin position="266"/>
        <end position="289"/>
    </location>
</feature>
<feature type="transmembrane region" description="Helical" evidence="7">
    <location>
        <begin position="296"/>
        <end position="313"/>
    </location>
</feature>
<gene>
    <name evidence="9" type="ORF">HX845_07955</name>
</gene>
<dbReference type="InterPro" id="IPR011701">
    <property type="entry name" value="MFS"/>
</dbReference>
<feature type="transmembrane region" description="Helical" evidence="7">
    <location>
        <begin position="228"/>
        <end position="246"/>
    </location>
</feature>
<evidence type="ECO:0000256" key="7">
    <source>
        <dbReference type="SAM" id="Phobius"/>
    </source>
</evidence>
<evidence type="ECO:0000256" key="5">
    <source>
        <dbReference type="ARBA" id="ARBA00022989"/>
    </source>
</evidence>
<dbReference type="Gene3D" id="1.20.1250.20">
    <property type="entry name" value="MFS general substrate transporter like domains"/>
    <property type="match status" value="1"/>
</dbReference>
<dbReference type="InterPro" id="IPR036259">
    <property type="entry name" value="MFS_trans_sf"/>
</dbReference>
<dbReference type="Proteomes" id="UP000517547">
    <property type="component" value="Unassembled WGS sequence"/>
</dbReference>
<name>A0A7Y7XY76_9PSED</name>
<dbReference type="PANTHER" id="PTHR23517">
    <property type="entry name" value="RESISTANCE PROTEIN MDTM, PUTATIVE-RELATED-RELATED"/>
    <property type="match status" value="1"/>
</dbReference>
<dbReference type="PROSITE" id="PS50850">
    <property type="entry name" value="MFS"/>
    <property type="match status" value="1"/>
</dbReference>
<dbReference type="SUPFAM" id="SSF103473">
    <property type="entry name" value="MFS general substrate transporter"/>
    <property type="match status" value="1"/>
</dbReference>
<organism evidence="9 10">
    <name type="scientific">Pseudomonas gingeri</name>
    <dbReference type="NCBI Taxonomy" id="117681"/>
    <lineage>
        <taxon>Bacteria</taxon>
        <taxon>Pseudomonadati</taxon>
        <taxon>Pseudomonadota</taxon>
        <taxon>Gammaproteobacteria</taxon>
        <taxon>Pseudomonadales</taxon>
        <taxon>Pseudomonadaceae</taxon>
        <taxon>Pseudomonas</taxon>
    </lineage>
</organism>
<dbReference type="InterPro" id="IPR020846">
    <property type="entry name" value="MFS_dom"/>
</dbReference>
<evidence type="ECO:0000256" key="3">
    <source>
        <dbReference type="ARBA" id="ARBA00022475"/>
    </source>
</evidence>
<keyword evidence="3" id="KW-1003">Cell membrane</keyword>
<dbReference type="EMBL" id="JACAQE010000002">
    <property type="protein sequence ID" value="NWC13568.1"/>
    <property type="molecule type" value="Genomic_DNA"/>
</dbReference>
<feature type="transmembrane region" description="Helical" evidence="7">
    <location>
        <begin position="177"/>
        <end position="197"/>
    </location>
</feature>
<dbReference type="GO" id="GO:0005886">
    <property type="term" value="C:plasma membrane"/>
    <property type="evidence" value="ECO:0007669"/>
    <property type="project" value="UniProtKB-SubCell"/>
</dbReference>
<evidence type="ECO:0000256" key="2">
    <source>
        <dbReference type="ARBA" id="ARBA00022448"/>
    </source>
</evidence>
<dbReference type="GO" id="GO:0022857">
    <property type="term" value="F:transmembrane transporter activity"/>
    <property type="evidence" value="ECO:0007669"/>
    <property type="project" value="InterPro"/>
</dbReference>
<dbReference type="RefSeq" id="WP_017128380.1">
    <property type="nucleotide sequence ID" value="NZ_JACAQE010000002.1"/>
</dbReference>
<dbReference type="InterPro" id="IPR050171">
    <property type="entry name" value="MFS_Transporters"/>
</dbReference>
<sequence>MSQMDLRQRPAPWKALWALPVPTRWLLLGIGVSRIASFMIWPFIVVAMNKRFGTPITDIGAQLALGALVSIALSPLAGFLGDTFNARNLMVFGCVLGATCFLLMGLLPGQTSYFAAIIGMAVAHSILEPLLRVLLSDTVATDDERTFLFHIRYYVVNCAAASGPLIGMWFANRESDAVFPIAACAYGLLALTIAGAARYRLQSPHLAAAESVSPPLRQVLRAILGSRLFLTIIVANFFLVLVYAQIDESLTFYLLELKVEDINGLIAMMNVTNASVVLVFHLFLMGWLIDLADKRAYVLALACLMVGHAIIALNSAALWYGWVLAIGFATLAEIIVMPLFATLIDRLAPPGMRGSFIGISMLAGLGSALAPLLGALVINHFGGVVLFSALALACLPIGLLGYRALAVGQPVAVPEPAV</sequence>
<feature type="transmembrane region" description="Helical" evidence="7">
    <location>
        <begin position="356"/>
        <end position="378"/>
    </location>
</feature>
<evidence type="ECO:0000256" key="4">
    <source>
        <dbReference type="ARBA" id="ARBA00022692"/>
    </source>
</evidence>
<evidence type="ECO:0000256" key="1">
    <source>
        <dbReference type="ARBA" id="ARBA00004651"/>
    </source>
</evidence>
<reference evidence="9 10" key="1">
    <citation type="submission" date="2020-04" db="EMBL/GenBank/DDBJ databases">
        <title>Molecular characterization of pseudomonads from Agaricus bisporus reveal novel blotch 2 pathogens in Western Europe.</title>
        <authorList>
            <person name="Taparia T."/>
            <person name="Krijger M."/>
            <person name="Haynes E."/>
            <person name="Elpinstone J.G."/>
            <person name="Noble R."/>
            <person name="Van Der Wolf J."/>
        </authorList>
    </citation>
    <scope>NUCLEOTIDE SEQUENCE [LARGE SCALE GENOMIC DNA]</scope>
    <source>
        <strain evidence="9 10">IPO3738</strain>
    </source>
</reference>
<keyword evidence="6 7" id="KW-0472">Membrane</keyword>
<dbReference type="PANTHER" id="PTHR23517:SF2">
    <property type="entry name" value="MULTIDRUG RESISTANCE PROTEIN MDTH"/>
    <property type="match status" value="1"/>
</dbReference>
<feature type="transmembrane region" description="Helical" evidence="7">
    <location>
        <begin position="151"/>
        <end position="171"/>
    </location>
</feature>
<evidence type="ECO:0000259" key="8">
    <source>
        <dbReference type="PROSITE" id="PS50850"/>
    </source>
</evidence>
<evidence type="ECO:0000313" key="10">
    <source>
        <dbReference type="Proteomes" id="UP000517547"/>
    </source>
</evidence>
<comment type="caution">
    <text evidence="9">The sequence shown here is derived from an EMBL/GenBank/DDBJ whole genome shotgun (WGS) entry which is preliminary data.</text>
</comment>
<feature type="transmembrane region" description="Helical" evidence="7">
    <location>
        <begin position="319"/>
        <end position="344"/>
    </location>
</feature>
<feature type="transmembrane region" description="Helical" evidence="7">
    <location>
        <begin position="59"/>
        <end position="81"/>
    </location>
</feature>
<keyword evidence="5 7" id="KW-1133">Transmembrane helix</keyword>
<evidence type="ECO:0000313" key="9">
    <source>
        <dbReference type="EMBL" id="NWC13568.1"/>
    </source>
</evidence>
<feature type="transmembrane region" description="Helical" evidence="7">
    <location>
        <begin position="25"/>
        <end position="47"/>
    </location>
</feature>
<evidence type="ECO:0000256" key="6">
    <source>
        <dbReference type="ARBA" id="ARBA00023136"/>
    </source>
</evidence>